<evidence type="ECO:0000313" key="2">
    <source>
        <dbReference type="EMBL" id="RJE18021.1"/>
    </source>
</evidence>
<sequence length="287" mass="31952">MKFFNTYLPILALLRASAFVAAGPVDSFGHGQLASIHALDKPFDGSTAIDHGGLHAHVARMPRPKKPKPEDFKYGEIQMNGIKYIDWLRNPDAPRCKIGRSHLTYEQLENEEWDLDVNKVSAPGHTLSKSQELGLPDGKVYTQVEASKEAADGNTNSYITRIGDGVMFAMSNSRYDGHPWSDVAMAVFRQFSQSDLKYVFRYDVVNSVTTSLMKRIYEENGIPVGSEEQKVWKEGTEEYAAIMGCPNAKGVLALLLSNYDRGTKRVPEIVTWYAGSGPALQMFLPIE</sequence>
<comment type="caution">
    <text evidence="2">The sequence shown here is derived from an EMBL/GenBank/DDBJ whole genome shotgun (WGS) entry which is preliminary data.</text>
</comment>
<name>A0A3A2ZLI2_9EURO</name>
<accession>A0A3A2ZLI2</accession>
<gene>
    <name evidence="2" type="ORF">PHISCL_09645</name>
</gene>
<dbReference type="Proteomes" id="UP000266188">
    <property type="component" value="Unassembled WGS sequence"/>
</dbReference>
<dbReference type="STRING" id="2070753.A0A3A2ZLI2"/>
<organism evidence="2 3">
    <name type="scientific">Aspergillus sclerotialis</name>
    <dbReference type="NCBI Taxonomy" id="2070753"/>
    <lineage>
        <taxon>Eukaryota</taxon>
        <taxon>Fungi</taxon>
        <taxon>Dikarya</taxon>
        <taxon>Ascomycota</taxon>
        <taxon>Pezizomycotina</taxon>
        <taxon>Eurotiomycetes</taxon>
        <taxon>Eurotiomycetidae</taxon>
        <taxon>Eurotiales</taxon>
        <taxon>Aspergillaceae</taxon>
        <taxon>Aspergillus</taxon>
        <taxon>Aspergillus subgen. Polypaecilum</taxon>
    </lineage>
</organism>
<keyword evidence="1" id="KW-0732">Signal</keyword>
<evidence type="ECO:0000256" key="1">
    <source>
        <dbReference type="SAM" id="SignalP"/>
    </source>
</evidence>
<keyword evidence="3" id="KW-1185">Reference proteome</keyword>
<feature type="signal peptide" evidence="1">
    <location>
        <begin position="1"/>
        <end position="22"/>
    </location>
</feature>
<feature type="chain" id="PRO_5017444250" evidence="1">
    <location>
        <begin position="23"/>
        <end position="287"/>
    </location>
</feature>
<dbReference type="OrthoDB" id="5337308at2759"/>
<proteinExistence type="predicted"/>
<dbReference type="AlphaFoldDB" id="A0A3A2ZLI2"/>
<evidence type="ECO:0000313" key="3">
    <source>
        <dbReference type="Proteomes" id="UP000266188"/>
    </source>
</evidence>
<protein>
    <submittedName>
        <fullName evidence="2">Uncharacterized protein</fullName>
    </submittedName>
</protein>
<reference evidence="3" key="1">
    <citation type="submission" date="2017-02" db="EMBL/GenBank/DDBJ databases">
        <authorList>
            <person name="Tafer H."/>
            <person name="Lopandic K."/>
        </authorList>
    </citation>
    <scope>NUCLEOTIDE SEQUENCE [LARGE SCALE GENOMIC DNA]</scope>
    <source>
        <strain evidence="3">CBS 366.77</strain>
    </source>
</reference>
<dbReference type="EMBL" id="MVGC01000645">
    <property type="protein sequence ID" value="RJE18021.1"/>
    <property type="molecule type" value="Genomic_DNA"/>
</dbReference>